<feature type="region of interest" description="Disordered" evidence="1">
    <location>
        <begin position="353"/>
        <end position="375"/>
    </location>
</feature>
<dbReference type="Gene3D" id="3.30.710.10">
    <property type="entry name" value="Potassium Channel Kv1.1, Chain A"/>
    <property type="match status" value="1"/>
</dbReference>
<evidence type="ECO:0008006" key="4">
    <source>
        <dbReference type="Google" id="ProtNLM"/>
    </source>
</evidence>
<feature type="compositionally biased region" description="Basic residues" evidence="1">
    <location>
        <begin position="353"/>
        <end position="362"/>
    </location>
</feature>
<name>A0A8H6VY43_MYCCL</name>
<comment type="caution">
    <text evidence="2">The sequence shown here is derived from an EMBL/GenBank/DDBJ whole genome shotgun (WGS) entry which is preliminary data.</text>
</comment>
<evidence type="ECO:0000256" key="1">
    <source>
        <dbReference type="SAM" id="MobiDB-lite"/>
    </source>
</evidence>
<reference evidence="2" key="1">
    <citation type="submission" date="2020-05" db="EMBL/GenBank/DDBJ databases">
        <title>Mycena genomes resolve the evolution of fungal bioluminescence.</title>
        <authorList>
            <person name="Tsai I.J."/>
        </authorList>
    </citation>
    <scope>NUCLEOTIDE SEQUENCE</scope>
    <source>
        <strain evidence="2">110903Hualien_Pintung</strain>
    </source>
</reference>
<feature type="compositionally biased region" description="Basic and acidic residues" evidence="1">
    <location>
        <begin position="74"/>
        <end position="94"/>
    </location>
</feature>
<feature type="compositionally biased region" description="Basic residues" evidence="1">
    <location>
        <begin position="63"/>
        <end position="73"/>
    </location>
</feature>
<proteinExistence type="predicted"/>
<dbReference type="OrthoDB" id="3363734at2759"/>
<sequence length="447" mass="49298">MPHPPPSSFVPPSPSLAARRRPSISSPMNWLTRHQPQASVSSIKTASISEPKMLLSENLMSPPRRHAGLRRNRHLESTGSRDEATDPQDEHGQEIEYSPAYAAYADGSSSEDEELLSPVDSPALPPLPTDDKEAAQIIEPRTPQPFTFPPRTERIAPPAPPPTSSLRPNRESVDSIPALPLPVVPAVVAQPFTAILVSEPPAPTADRTKVIVSLETCTATYRTTVATLSSRPSKLAQYIHAQFGTRQRFDSNASSVYSTASAEDLSIYQRHLISQGHISQRPASIDVFLDRPSEPYVHILSYLRTPEPTEGPEVLPPRAAQAGLDALLELRDEAAFLGLDNLQRLCVEEIKRRRRPRPRTPRTHSSERSVITHHSQASVNSLHTLLEKTEPPQPTPGSQHVRSLSRDSGVDEMSQQAPPTPESWSGRRVRSQTRKYNSLRPPPAGWI</sequence>
<dbReference type="Proteomes" id="UP000613580">
    <property type="component" value="Unassembled WGS sequence"/>
</dbReference>
<feature type="compositionally biased region" description="Pro residues" evidence="1">
    <location>
        <begin position="1"/>
        <end position="14"/>
    </location>
</feature>
<organism evidence="2 3">
    <name type="scientific">Mycena chlorophos</name>
    <name type="common">Agaric fungus</name>
    <name type="synonym">Agaricus chlorophos</name>
    <dbReference type="NCBI Taxonomy" id="658473"/>
    <lineage>
        <taxon>Eukaryota</taxon>
        <taxon>Fungi</taxon>
        <taxon>Dikarya</taxon>
        <taxon>Basidiomycota</taxon>
        <taxon>Agaricomycotina</taxon>
        <taxon>Agaricomycetes</taxon>
        <taxon>Agaricomycetidae</taxon>
        <taxon>Agaricales</taxon>
        <taxon>Marasmiineae</taxon>
        <taxon>Mycenaceae</taxon>
        <taxon>Mycena</taxon>
    </lineage>
</organism>
<evidence type="ECO:0000313" key="3">
    <source>
        <dbReference type="Proteomes" id="UP000613580"/>
    </source>
</evidence>
<protein>
    <recommendedName>
        <fullName evidence="4">BTB domain-containing protein</fullName>
    </recommendedName>
</protein>
<dbReference type="InterPro" id="IPR011333">
    <property type="entry name" value="SKP1/BTB/POZ_sf"/>
</dbReference>
<evidence type="ECO:0000313" key="2">
    <source>
        <dbReference type="EMBL" id="KAF7292434.1"/>
    </source>
</evidence>
<dbReference type="EMBL" id="JACAZE010000022">
    <property type="protein sequence ID" value="KAF7292434.1"/>
    <property type="molecule type" value="Genomic_DNA"/>
</dbReference>
<feature type="region of interest" description="Disordered" evidence="1">
    <location>
        <begin position="387"/>
        <end position="447"/>
    </location>
</feature>
<gene>
    <name evidence="2" type="ORF">HMN09_01227500</name>
</gene>
<feature type="compositionally biased region" description="Polar residues" evidence="1">
    <location>
        <begin position="28"/>
        <end position="48"/>
    </location>
</feature>
<feature type="region of interest" description="Disordered" evidence="1">
    <location>
        <begin position="1"/>
        <end position="171"/>
    </location>
</feature>
<accession>A0A8H6VY43</accession>
<dbReference type="AlphaFoldDB" id="A0A8H6VY43"/>
<keyword evidence="3" id="KW-1185">Reference proteome</keyword>